<dbReference type="InterPro" id="IPR057746">
    <property type="entry name" value="CpnT-like_N"/>
</dbReference>
<reference evidence="3 4" key="1">
    <citation type="journal article" date="2019" name="Int. J. Syst. Evol. Microbiol.">
        <title>The Global Catalogue of Microorganisms (GCM) 10K type strain sequencing project: providing services to taxonomists for standard genome sequencing and annotation.</title>
        <authorList>
            <consortium name="The Broad Institute Genomics Platform"/>
            <consortium name="The Broad Institute Genome Sequencing Center for Infectious Disease"/>
            <person name="Wu L."/>
            <person name="Ma J."/>
        </authorList>
    </citation>
    <scope>NUCLEOTIDE SEQUENCE [LARGE SCALE GENOMIC DNA]</scope>
    <source>
        <strain evidence="3 4">JCM 3146</strain>
    </source>
</reference>
<accession>A0ABN0XLB0</accession>
<organism evidence="3 4">
    <name type="scientific">Actinoallomurus spadix</name>
    <dbReference type="NCBI Taxonomy" id="79912"/>
    <lineage>
        <taxon>Bacteria</taxon>
        <taxon>Bacillati</taxon>
        <taxon>Actinomycetota</taxon>
        <taxon>Actinomycetes</taxon>
        <taxon>Streptosporangiales</taxon>
        <taxon>Thermomonosporaceae</taxon>
        <taxon>Actinoallomurus</taxon>
    </lineage>
</organism>
<evidence type="ECO:0000313" key="3">
    <source>
        <dbReference type="EMBL" id="GAA0367030.1"/>
    </source>
</evidence>
<dbReference type="Proteomes" id="UP001501822">
    <property type="component" value="Unassembled WGS sequence"/>
</dbReference>
<protein>
    <recommendedName>
        <fullName evidence="2">Outer membrane channel protein CpnT-like N-terminal domain-containing protein</fullName>
    </recommendedName>
</protein>
<evidence type="ECO:0000256" key="1">
    <source>
        <dbReference type="SAM" id="MobiDB-lite"/>
    </source>
</evidence>
<feature type="region of interest" description="Disordered" evidence="1">
    <location>
        <begin position="2173"/>
        <end position="2194"/>
    </location>
</feature>
<feature type="compositionally biased region" description="Basic and acidic residues" evidence="1">
    <location>
        <begin position="750"/>
        <end position="766"/>
    </location>
</feature>
<dbReference type="EMBL" id="BAAABM010000066">
    <property type="protein sequence ID" value="GAA0367030.1"/>
    <property type="molecule type" value="Genomic_DNA"/>
</dbReference>
<feature type="compositionally biased region" description="Low complexity" evidence="1">
    <location>
        <begin position="517"/>
        <end position="531"/>
    </location>
</feature>
<feature type="compositionally biased region" description="Basic and acidic residues" evidence="1">
    <location>
        <begin position="1901"/>
        <end position="1913"/>
    </location>
</feature>
<feature type="compositionally biased region" description="Gly residues" evidence="1">
    <location>
        <begin position="411"/>
        <end position="425"/>
    </location>
</feature>
<feature type="region of interest" description="Disordered" evidence="1">
    <location>
        <begin position="736"/>
        <end position="766"/>
    </location>
</feature>
<feature type="domain" description="Outer membrane channel protein CpnT-like N-terminal" evidence="2">
    <location>
        <begin position="109"/>
        <end position="250"/>
    </location>
</feature>
<feature type="compositionally biased region" description="Low complexity" evidence="1">
    <location>
        <begin position="440"/>
        <end position="451"/>
    </location>
</feature>
<feature type="region of interest" description="Disordered" evidence="1">
    <location>
        <begin position="2248"/>
        <end position="2302"/>
    </location>
</feature>
<name>A0ABN0XLB0_9ACTN</name>
<feature type="compositionally biased region" description="Polar residues" evidence="1">
    <location>
        <begin position="1213"/>
        <end position="1225"/>
    </location>
</feature>
<dbReference type="Pfam" id="PF25547">
    <property type="entry name" value="WXG100_2"/>
    <property type="match status" value="1"/>
</dbReference>
<feature type="compositionally biased region" description="Polar residues" evidence="1">
    <location>
        <begin position="486"/>
        <end position="495"/>
    </location>
</feature>
<comment type="caution">
    <text evidence="3">The sequence shown here is derived from an EMBL/GenBank/DDBJ whole genome shotgun (WGS) entry which is preliminary data.</text>
</comment>
<evidence type="ECO:0000259" key="2">
    <source>
        <dbReference type="Pfam" id="PF25547"/>
    </source>
</evidence>
<evidence type="ECO:0000313" key="4">
    <source>
        <dbReference type="Proteomes" id="UP001501822"/>
    </source>
</evidence>
<keyword evidence="4" id="KW-1185">Reference proteome</keyword>
<feature type="compositionally biased region" description="Low complexity" evidence="1">
    <location>
        <begin position="673"/>
        <end position="693"/>
    </location>
</feature>
<proteinExistence type="predicted"/>
<feature type="region of interest" description="Disordered" evidence="1">
    <location>
        <begin position="1840"/>
        <end position="1919"/>
    </location>
</feature>
<gene>
    <name evidence="3" type="ORF">GCM10010151_66200</name>
</gene>
<sequence length="2302" mass="240633">MDDFYRAMAAYPWGTDDLGRSMFEGDKEAGRPGFAQRRDGLVKDLTWTVNHLYRMGAGLEVSGGTYKEADGTIVDMLGGRPHVPASGRAAVPEHYTPPHVAGGMRSSSPPPDGWVWLEKVLGYLGVPCQWPEADLDGLAGLRDAARTMKTVVKDVHGFVAANSSLVTKNGFGAATDAFDAKAKRLHGDGMLLESLAARCDELAGYCEGARSGVVKAREQCAVTLAFVIGLMIFAGPLGGAVEAWAERRILLQGLGQKLVLNVIREAVLGMAFMDGTYLIDEAFNWDGLDLSDLTGLVGHTVNGAVAGGLMGLGRTGLASLSGKSDALDKFIALSESSGKGGIATRYALNGTIGTTAMYVAGGVSGYGWGLDSLGESAGMGFGMALTGTGAEFVNMLRHRRQGGADPAQISGGSGDGSGHGSGGGAPLSAPDAGAPRREGTTAAALPAGATGDLNRTALAGHPPADPAANDVGAIHTDTRGEAATPRRTTSEAGTTGQDGGNRIAEIINTGRSAESTGKAASAEAPGSAAHGSDARSTRPAGSAERPDAPAAHEATPARNAAPAGGTGRDGEPLAASTHEAASARNAVPESGTGRGGETPAASTHEAAPVRNAVPASETGHGGEQPAASAEVRTGSRHPVPEEGTPPSGRADSAVGETPGGPRAENGPSTDLSAGPVPAGEGPVAAPAGHAPAETRSTPRSAEPPHHASASGVAEGLAAGAVPAARSGDLVVAPEHAAATTHPGSEAAVAEPKREIRPPRHADGSVRAVAEPKDVKEVVRRWADEAFPDHLPRRVRAEIERRATEALTGLDREAATDLIYKGTVFAANGHVVRLRLRPADYVNMETPEGARIYHVDFGGSGAGMKRSEKSHTDLVAGDVEIMETSDSMEAIGTPLMNIERSASRIHDESVEVMAGHKSVAYAHDSFITGKVDLVVEVDGAELAGSRSISGLSMVVDFPAELHREGPAVPGDDRPPAPRHRVPADRAGLVRQHDVRFLALDCEPLVPELTRRALQAGVSPRKVVRLIERALANAIDPKTLLNQARNLRDGPVTTNDVTIESRVIRLERMSDSDLPNRLVVLRDDQGLVKVTTEAEHFGATWKPFFGFKVGGGANDAELFLRAGVGIQVGTDYARSLVLSNTKHTVFVRKVDVAGYHGTVRMQVKTEFGTFPVDVAAFMTVPEAESAAFFEAVTGKPAAEDVPAGHPGSTAPEGPSGSTASGDPSGSTAGHAHSPAVPDASEAPPVVNASRGPVAAAEPPQLAAGRGAGMGSLREVNGTEHLVPEVIDTAFADLPEKTRDQLRRELEAQFGPAALTGQNVSDLAHGNIYEFEAGGRHVKVTLDAEVGATRGTREYDMTVNERKAAGSTVAGAVNTGVGAGAQVAANVRGSLPTTKLGRFAVRFGADVIKVLGHLGFNRWKGLDFFSNWSEYSRFETEGPVTEFTKDLRVNVRVQVSERGTQTLDRSWVVEGTDVTAQVVVPHQFAPQWKMTPEETAGLGRVEEVEELPKDLIGFDGQTTGVFFSSAGSKELTLGAARIVAEAHGEPAPAHLSQLSKDQLLLPSDIDAHLAELTSPTGWKRVYTAPDGTRRTVILKLDVGAPKHITIGTGVESEHYRAAGTWVRTSTNTGIGAEAAAGAGGRVKVEAGHVSGKAVAAVEGGLDRHWRYGGSETLGGSDVVRGTYSSDGLNHRFSESDLYLSVTPVTPEGAAPTRHLLAHAAGDFMVPDRIAHDLGLALTPDIPPPAEPRTFDPNEAMTSALVERFHAREVLPAIEKLVRGQGIDPKTIERELEAAFSEPALAAKIASLEDGVSVMLPVKSGAAYGLSENLGIRVRLKLPEGDHTAERSELTHMARNQGRSSSDANREKGSGWTGKAHARATAHVSEKGTGGGEVGGTRSSQSHTGSRDGVMERDINRRQTQGGSHEFTFKDVEFEIEVAKSSGRLPGLDQAARAARAGLGAIARLIADDAALRWWDRVDPVSIGRATVHGNELRLVVPDHLTRPAAEGERVPGTTRVRAENARWADAADPLASNTTVAERFRPTALPGAKPLLDQVLTALLPPELRGPTPGESGHASGYELGRIDGQELIQAVDRQTLMTLPQMRRLLSGDGVSLPGGLALRMDVPDLTIRQVISAKMREYTQKPRTHRDEYGHASNSGYKVGLSGGPEGDRVGLGSLGSGRGTSVGHETNSTNIEERNVEEKASRYVVDGTVHFEIRLPGAKVLAFEVTDGVQGLLAERDVAEFQRLHPGLIKDPDGLLQKAEQTAEQPPRTAVEAPDVAGALTGDTGEADPTSGDPDADSSGTG</sequence>
<feature type="region of interest" description="Disordered" evidence="1">
    <location>
        <begin position="401"/>
        <end position="711"/>
    </location>
</feature>
<feature type="region of interest" description="Disordered" evidence="1">
    <location>
        <begin position="1195"/>
        <end position="1269"/>
    </location>
</feature>